<dbReference type="RefSeq" id="WP_013739583.1">
    <property type="nucleotide sequence ID" value="NC_015436.1"/>
</dbReference>
<keyword evidence="2 4" id="KW-0732">Signal</keyword>
<dbReference type="PANTHER" id="PTHR11575:SF24">
    <property type="entry name" value="5'-NUCLEOTIDASE"/>
    <property type="match status" value="1"/>
</dbReference>
<reference evidence="8" key="1">
    <citation type="submission" date="2011-04" db="EMBL/GenBank/DDBJ databases">
        <title>The complete genome of Spirochaeta coccoides DSM 17374.</title>
        <authorList>
            <person name="Lucas S."/>
            <person name="Copeland A."/>
            <person name="Lapidus A."/>
            <person name="Bruce D."/>
            <person name="Goodwin L."/>
            <person name="Pitluck S."/>
            <person name="Peters L."/>
            <person name="Kyrpides N."/>
            <person name="Mavromatis K."/>
            <person name="Pagani I."/>
            <person name="Ivanova N."/>
            <person name="Ovchinnikova G."/>
            <person name="Lu M."/>
            <person name="Detter J.C."/>
            <person name="Tapia R."/>
            <person name="Han C."/>
            <person name="Land M."/>
            <person name="Hauser L."/>
            <person name="Markowitz V."/>
            <person name="Cheng J.-F."/>
            <person name="Hugenholtz P."/>
            <person name="Woyke T."/>
            <person name="Wu D."/>
            <person name="Spring S."/>
            <person name="Schroeder M."/>
            <person name="Brambilla E."/>
            <person name="Klenk H.-P."/>
            <person name="Eisen J.A."/>
        </authorList>
    </citation>
    <scope>NUCLEOTIDE SEQUENCE [LARGE SCALE GENOMIC DNA]</scope>
    <source>
        <strain evidence="8">ATCC BAA-1237 / DSM 17374 / SPN1</strain>
    </source>
</reference>
<dbReference type="InterPro" id="IPR004843">
    <property type="entry name" value="Calcineurin-like_PHP"/>
</dbReference>
<evidence type="ECO:0000256" key="1">
    <source>
        <dbReference type="ARBA" id="ARBA00006654"/>
    </source>
</evidence>
<dbReference type="Proteomes" id="UP000007939">
    <property type="component" value="Chromosome"/>
</dbReference>
<dbReference type="eggNOG" id="COG0737">
    <property type="taxonomic scope" value="Bacteria"/>
</dbReference>
<dbReference type="GO" id="GO:0009166">
    <property type="term" value="P:nucleotide catabolic process"/>
    <property type="evidence" value="ECO:0007669"/>
    <property type="project" value="InterPro"/>
</dbReference>
<dbReference type="PROSITE" id="PS00785">
    <property type="entry name" value="5_NUCLEOTIDASE_1"/>
    <property type="match status" value="2"/>
</dbReference>
<dbReference type="GO" id="GO:0046872">
    <property type="term" value="F:metal ion binding"/>
    <property type="evidence" value="ECO:0007669"/>
    <property type="project" value="InterPro"/>
</dbReference>
<dbReference type="GO" id="GO:0008253">
    <property type="term" value="F:5'-nucleotidase activity"/>
    <property type="evidence" value="ECO:0007669"/>
    <property type="project" value="UniProtKB-EC"/>
</dbReference>
<dbReference type="InterPro" id="IPR006146">
    <property type="entry name" value="5'-Nucleotdase_CS"/>
</dbReference>
<dbReference type="PRINTS" id="PR01607">
    <property type="entry name" value="APYRASEFAMLY"/>
</dbReference>
<dbReference type="STRING" id="760011.Spico_0964"/>
<protein>
    <submittedName>
        <fullName evidence="7">5'-nucleotidase</fullName>
        <ecNumber evidence="7">3.1.3.5</ecNumber>
    </submittedName>
</protein>
<accession>F4GIQ4</accession>
<dbReference type="CDD" id="cd00845">
    <property type="entry name" value="MPP_UshA_N_like"/>
    <property type="match status" value="2"/>
</dbReference>
<feature type="signal peptide" evidence="4">
    <location>
        <begin position="1"/>
        <end position="22"/>
    </location>
</feature>
<evidence type="ECO:0000256" key="3">
    <source>
        <dbReference type="SAM" id="MobiDB-lite"/>
    </source>
</evidence>
<proteinExistence type="inferred from homology"/>
<evidence type="ECO:0000313" key="7">
    <source>
        <dbReference type="EMBL" id="AEC02188.1"/>
    </source>
</evidence>
<dbReference type="Pfam" id="PF02872">
    <property type="entry name" value="5_nucleotid_C"/>
    <property type="match status" value="1"/>
</dbReference>
<dbReference type="InterPro" id="IPR006179">
    <property type="entry name" value="5_nucleotidase/apyrase"/>
</dbReference>
<dbReference type="GO" id="GO:0000166">
    <property type="term" value="F:nucleotide binding"/>
    <property type="evidence" value="ECO:0007669"/>
    <property type="project" value="InterPro"/>
</dbReference>
<evidence type="ECO:0000259" key="6">
    <source>
        <dbReference type="Pfam" id="PF02872"/>
    </source>
</evidence>
<evidence type="ECO:0000313" key="8">
    <source>
        <dbReference type="Proteomes" id="UP000007939"/>
    </source>
</evidence>
<dbReference type="EMBL" id="CP002659">
    <property type="protein sequence ID" value="AEC02188.1"/>
    <property type="molecule type" value="Genomic_DNA"/>
</dbReference>
<feature type="region of interest" description="Disordered" evidence="3">
    <location>
        <begin position="30"/>
        <end position="52"/>
    </location>
</feature>
<dbReference type="EC" id="3.1.3.5" evidence="7"/>
<keyword evidence="7" id="KW-0378">Hydrolase</keyword>
<dbReference type="PROSITE" id="PS51257">
    <property type="entry name" value="PROKAR_LIPOPROTEIN"/>
    <property type="match status" value="1"/>
</dbReference>
<evidence type="ECO:0000256" key="2">
    <source>
        <dbReference type="ARBA" id="ARBA00022729"/>
    </source>
</evidence>
<feature type="chain" id="PRO_5003310244" evidence="4">
    <location>
        <begin position="23"/>
        <end position="940"/>
    </location>
</feature>
<evidence type="ECO:0000256" key="4">
    <source>
        <dbReference type="SAM" id="SignalP"/>
    </source>
</evidence>
<dbReference type="PROSITE" id="PS00786">
    <property type="entry name" value="5_NUCLEOTIDASE_2"/>
    <property type="match status" value="1"/>
</dbReference>
<dbReference type="OrthoDB" id="9800780at2"/>
<keyword evidence="8" id="KW-1185">Reference proteome</keyword>
<sequence length="940" mass="99259">MKRFSKSIFTLVLVLVTVFALIGCQTTAPKGTVEAPTPTTVTTPAATAPTPAPVVTAPTPVVEEPVPAAPVTVAPAATPASAPVELPFGVQLIEKNEDGATEFDLFIVHTNDVHARIDSADGGIGYARLATMLNYARSITDNILLLDAGDVIQGTDVAASTQGASIANILGLLEYDAIAVGEHDFDYGFDRLQELVTAAEAASDVKVLNANILDANGYLTFQPYQVYDFNGFTVVVVGLTTPDAAVNAPNDLTFLGSLDIVAETQQYIDEARALGADYIIVLGHVGVDEGESGVTSVKIAEALNGIDLFVDGHSHTAIKNGLRVNDTLIVQAGEYLNNLGVVQIRVKDDKVVFEDALLVPASAVLDPATSDLAKEYGIVEVPEDPTVAQYIASVVAAAAPVSAAPVTPAAPAPAAPAAPVTPVAPVAPVVTTTAVAAPVELPFGVQLIEKNEDGATEFDLFIVHTNDVHARVDSADGGIGYARLATMLNYARSITDNILLLDAGDVIHGTNIATFTQGQSIANILGLLEYDAVTLGNHEFDYGFERLQELVAEAEAASDVKVLNANILDANGYLTFQPYQAYDFNGFTVVVVGMTTPDTVVTAHPDYTKGLTFVSPLDIVAETQQYIDEARAMGADYIIVLGHVGVDEGESGVTSVKIAEALNGIDLFVDGHSHTAIKNGRRVNDTLIVQTGEYLKNLGVVQIRVKDDKVVFEEALLVPASAVLDPATSDLAKEYGIIEVPEDPTVAQYIASEQAALANVVKQVIAYTPVNLDGERANVRTRQTNLSKLVVQAMTAESGADFSITNGGGIRASINAGNITYGDVITVLPFSNVIVVAEITGEDVYKALEHGYRLLPEQNGAFAQTDLQVVYNRFAAPGSRIKLVMLNGKAIDRNATYRVATNDFMAAGGDGYEFFGRVVSRGSLLSDVLINYLKANYPAK</sequence>
<dbReference type="SUPFAM" id="SSF56300">
    <property type="entry name" value="Metallo-dependent phosphatases"/>
    <property type="match status" value="2"/>
</dbReference>
<dbReference type="AlphaFoldDB" id="F4GIQ4"/>
<feature type="domain" description="5'-Nucleotidase C-terminal" evidence="6">
    <location>
        <begin position="764"/>
        <end position="916"/>
    </location>
</feature>
<dbReference type="InterPro" id="IPR008334">
    <property type="entry name" value="5'-Nucleotdase_C"/>
</dbReference>
<dbReference type="PANTHER" id="PTHR11575">
    <property type="entry name" value="5'-NUCLEOTIDASE-RELATED"/>
    <property type="match status" value="1"/>
</dbReference>
<dbReference type="Pfam" id="PF00149">
    <property type="entry name" value="Metallophos"/>
    <property type="match status" value="2"/>
</dbReference>
<dbReference type="Gene3D" id="3.90.780.10">
    <property type="entry name" value="5'-Nucleotidase, C-terminal domain"/>
    <property type="match status" value="1"/>
</dbReference>
<dbReference type="SUPFAM" id="SSF55816">
    <property type="entry name" value="5'-nucleotidase (syn. UDP-sugar hydrolase), C-terminal domain"/>
    <property type="match status" value="1"/>
</dbReference>
<organism evidence="7 8">
    <name type="scientific">Parasphaerochaeta coccoides (strain ATCC BAA-1237 / DSM 17374 / SPN1)</name>
    <name type="common">Sphaerochaeta coccoides</name>
    <dbReference type="NCBI Taxonomy" id="760011"/>
    <lineage>
        <taxon>Bacteria</taxon>
        <taxon>Pseudomonadati</taxon>
        <taxon>Spirochaetota</taxon>
        <taxon>Spirochaetia</taxon>
        <taxon>Spirochaetales</taxon>
        <taxon>Sphaerochaetaceae</taxon>
        <taxon>Parasphaerochaeta</taxon>
    </lineage>
</organism>
<dbReference type="InterPro" id="IPR029052">
    <property type="entry name" value="Metallo-depent_PP-like"/>
</dbReference>
<dbReference type="KEGG" id="scc:Spico_0964"/>
<evidence type="ECO:0000259" key="5">
    <source>
        <dbReference type="Pfam" id="PF00149"/>
    </source>
</evidence>
<comment type="similarity">
    <text evidence="1">Belongs to the 5'-nucleotidase family.</text>
</comment>
<feature type="domain" description="Calcineurin-like phosphoesterase" evidence="5">
    <location>
        <begin position="107"/>
        <end position="316"/>
    </location>
</feature>
<dbReference type="HOGENOM" id="CLU_312128_0_0_12"/>
<name>F4GIQ4_PARC1</name>
<dbReference type="InterPro" id="IPR036907">
    <property type="entry name" value="5'-Nucleotdase_C_sf"/>
</dbReference>
<reference evidence="7 8" key="2">
    <citation type="journal article" date="2012" name="Stand. Genomic Sci.">
        <title>Complete genome sequence of the termite hindgut bacterium Spirochaeta coccoides type strain (SPN1(T)), reclassification in the genus Sphaerochaeta as Sphaerochaeta coccoides comb. nov. and emendations of the family Spirochaetaceae and the genus Sphaerochaeta.</title>
        <authorList>
            <person name="Abt B."/>
            <person name="Han C."/>
            <person name="Scheuner C."/>
            <person name="Lu M."/>
            <person name="Lapidus A."/>
            <person name="Nolan M."/>
            <person name="Lucas S."/>
            <person name="Hammon N."/>
            <person name="Deshpande S."/>
            <person name="Cheng J.F."/>
            <person name="Tapia R."/>
            <person name="Goodwin L.A."/>
            <person name="Pitluck S."/>
            <person name="Liolios K."/>
            <person name="Pagani I."/>
            <person name="Ivanova N."/>
            <person name="Mavromatis K."/>
            <person name="Mikhailova N."/>
            <person name="Huntemann M."/>
            <person name="Pati A."/>
            <person name="Chen A."/>
            <person name="Palaniappan K."/>
            <person name="Land M."/>
            <person name="Hauser L."/>
            <person name="Brambilla E.M."/>
            <person name="Rohde M."/>
            <person name="Spring S."/>
            <person name="Gronow S."/>
            <person name="Goker M."/>
            <person name="Woyke T."/>
            <person name="Bristow J."/>
            <person name="Eisen J.A."/>
            <person name="Markowitz V."/>
            <person name="Hugenholtz P."/>
            <person name="Kyrpides N.C."/>
            <person name="Klenk H.P."/>
            <person name="Detter J.C."/>
        </authorList>
    </citation>
    <scope>NUCLEOTIDE SEQUENCE [LARGE SCALE GENOMIC DNA]</scope>
    <source>
        <strain evidence="8">ATCC BAA-1237 / DSM 17374 / SPN1</strain>
    </source>
</reference>
<feature type="domain" description="Calcineurin-like phosphoesterase" evidence="5">
    <location>
        <begin position="462"/>
        <end position="675"/>
    </location>
</feature>
<gene>
    <name evidence="7" type="ordered locus">Spico_0964</name>
</gene>
<feature type="compositionally biased region" description="Low complexity" evidence="3">
    <location>
        <begin position="32"/>
        <end position="52"/>
    </location>
</feature>
<dbReference type="Gene3D" id="3.60.21.10">
    <property type="match status" value="2"/>
</dbReference>